<protein>
    <recommendedName>
        <fullName evidence="5">11-beta-hydroxysteroid dehydrogenase type 2</fullName>
    </recommendedName>
    <alternativeName>
        <fullName evidence="6">Corticosteroid 11-beta-dehydrogenase isozyme 2</fullName>
    </alternativeName>
    <alternativeName>
        <fullName evidence="7">NAD-dependent 11-beta-hydroxysteroid dehydrogenase</fullName>
    </alternativeName>
</protein>
<comment type="catalytic activity">
    <reaction evidence="8">
        <text>11beta-hydroxyandrost-4-ene-3,17-dione + NAD(+) = androst-4-ene-3,11,17-trione + NADH + H(+)</text>
        <dbReference type="Rhea" id="RHEA:69408"/>
        <dbReference type="ChEBI" id="CHEBI:2495"/>
        <dbReference type="ChEBI" id="CHEBI:15378"/>
        <dbReference type="ChEBI" id="CHEBI:27967"/>
        <dbReference type="ChEBI" id="CHEBI:57540"/>
        <dbReference type="ChEBI" id="CHEBI:57945"/>
    </reaction>
    <physiologicalReaction direction="left-to-right" evidence="8">
        <dbReference type="Rhea" id="RHEA:69409"/>
    </physiologicalReaction>
</comment>
<dbReference type="InterPro" id="IPR002347">
    <property type="entry name" value="SDR_fam"/>
</dbReference>
<keyword evidence="3" id="KW-0443">Lipid metabolism</keyword>
<dbReference type="Pfam" id="PF00106">
    <property type="entry name" value="adh_short"/>
    <property type="match status" value="1"/>
</dbReference>
<dbReference type="EMBL" id="HACG01038982">
    <property type="protein sequence ID" value="CEK85847.1"/>
    <property type="molecule type" value="Transcribed_RNA"/>
</dbReference>
<name>A0A0B7B0L5_9EUPU</name>
<feature type="transmembrane region" description="Helical" evidence="12">
    <location>
        <begin position="37"/>
        <end position="66"/>
    </location>
</feature>
<comment type="pathway">
    <text evidence="1">Steroid metabolism.</text>
</comment>
<keyword evidence="12" id="KW-1133">Transmembrane helix</keyword>
<comment type="catalytic activity">
    <reaction evidence="10">
        <text>11beta,17beta-dihydroxyandrost-4-ene-3-one + NAD(+) = 17beta-hydroxyandrost-4-ene-3,11-dione + NADH + H(+)</text>
        <dbReference type="Rhea" id="RHEA:69368"/>
        <dbReference type="ChEBI" id="CHEBI:15378"/>
        <dbReference type="ChEBI" id="CHEBI:34133"/>
        <dbReference type="ChEBI" id="CHEBI:57540"/>
        <dbReference type="ChEBI" id="CHEBI:57945"/>
        <dbReference type="ChEBI" id="CHEBI:81481"/>
    </reaction>
    <physiologicalReaction direction="left-to-right" evidence="10">
        <dbReference type="Rhea" id="RHEA:69369"/>
    </physiologicalReaction>
</comment>
<keyword evidence="2" id="KW-0560">Oxidoreductase</keyword>
<dbReference type="GO" id="GO:0008211">
    <property type="term" value="P:glucocorticoid metabolic process"/>
    <property type="evidence" value="ECO:0007669"/>
    <property type="project" value="TreeGrafter"/>
</dbReference>
<evidence type="ECO:0000256" key="2">
    <source>
        <dbReference type="ARBA" id="ARBA00023002"/>
    </source>
</evidence>
<dbReference type="PANTHER" id="PTHR43313:SF2">
    <property type="entry name" value="11-BETA-HYDROXYSTEROID DEHYDROGENASE TYPE 2"/>
    <property type="match status" value="1"/>
</dbReference>
<evidence type="ECO:0000256" key="1">
    <source>
        <dbReference type="ARBA" id="ARBA00004854"/>
    </source>
</evidence>
<dbReference type="PRINTS" id="PR00081">
    <property type="entry name" value="GDHRDH"/>
</dbReference>
<keyword evidence="12" id="KW-0472">Membrane</keyword>
<evidence type="ECO:0000313" key="14">
    <source>
        <dbReference type="EMBL" id="CEK85847.1"/>
    </source>
</evidence>
<dbReference type="PANTHER" id="PTHR43313">
    <property type="entry name" value="SHORT-CHAIN DEHYDROGENASE/REDUCTASE FAMILY 9C"/>
    <property type="match status" value="1"/>
</dbReference>
<evidence type="ECO:0000256" key="11">
    <source>
        <dbReference type="ARBA" id="ARBA00048774"/>
    </source>
</evidence>
<accession>A0A0B7B0L5</accession>
<dbReference type="Gene3D" id="3.40.50.720">
    <property type="entry name" value="NAD(P)-binding Rossmann-like Domain"/>
    <property type="match status" value="1"/>
</dbReference>
<keyword evidence="12" id="KW-0812">Transmembrane</keyword>
<feature type="transmembrane region" description="Helical" evidence="12">
    <location>
        <begin position="6"/>
        <end position="25"/>
    </location>
</feature>
<dbReference type="EMBL" id="HACG01038981">
    <property type="protein sequence ID" value="CEK85846.1"/>
    <property type="molecule type" value="Transcribed_RNA"/>
</dbReference>
<proteinExistence type="predicted"/>
<evidence type="ECO:0000256" key="10">
    <source>
        <dbReference type="ARBA" id="ARBA00048218"/>
    </source>
</evidence>
<evidence type="ECO:0000256" key="6">
    <source>
        <dbReference type="ARBA" id="ARBA00041540"/>
    </source>
</evidence>
<evidence type="ECO:0000256" key="5">
    <source>
        <dbReference type="ARBA" id="ARBA00040320"/>
    </source>
</evidence>
<evidence type="ECO:0000256" key="3">
    <source>
        <dbReference type="ARBA" id="ARBA00023098"/>
    </source>
</evidence>
<comment type="catalytic activity">
    <reaction evidence="9">
        <text>an 11beta-hydroxysteroid + NAD(+) = an 11-oxosteroid + NADH + H(+)</text>
        <dbReference type="Rhea" id="RHEA:53116"/>
        <dbReference type="ChEBI" id="CHEBI:15378"/>
        <dbReference type="ChEBI" id="CHEBI:35346"/>
        <dbReference type="ChEBI" id="CHEBI:47787"/>
        <dbReference type="ChEBI" id="CHEBI:57540"/>
        <dbReference type="ChEBI" id="CHEBI:57945"/>
    </reaction>
    <physiologicalReaction direction="left-to-right" evidence="9">
        <dbReference type="Rhea" id="RHEA:53117"/>
    </physiologicalReaction>
</comment>
<gene>
    <name evidence="13" type="primary">ORF150570</name>
    <name evidence="14" type="synonym">ORF150574</name>
</gene>
<evidence type="ECO:0000256" key="7">
    <source>
        <dbReference type="ARBA" id="ARBA00042028"/>
    </source>
</evidence>
<evidence type="ECO:0000256" key="8">
    <source>
        <dbReference type="ARBA" id="ARBA00047650"/>
    </source>
</evidence>
<dbReference type="AlphaFoldDB" id="A0A0B7B0L5"/>
<evidence type="ECO:0000256" key="4">
    <source>
        <dbReference type="ARBA" id="ARBA00023221"/>
    </source>
</evidence>
<dbReference type="PROSITE" id="PS00061">
    <property type="entry name" value="ADH_SHORT"/>
    <property type="match status" value="1"/>
</dbReference>
<dbReference type="SUPFAM" id="SSF51735">
    <property type="entry name" value="NAD(P)-binding Rossmann-fold domains"/>
    <property type="match status" value="1"/>
</dbReference>
<comment type="catalytic activity">
    <reaction evidence="11">
        <text>corticosterone + NAD(+) = 11-dehydrocorticosterone + NADH + H(+)</text>
        <dbReference type="Rhea" id="RHEA:42204"/>
        <dbReference type="ChEBI" id="CHEBI:15378"/>
        <dbReference type="ChEBI" id="CHEBI:16827"/>
        <dbReference type="ChEBI" id="CHEBI:57540"/>
        <dbReference type="ChEBI" id="CHEBI:57945"/>
        <dbReference type="ChEBI" id="CHEBI:78600"/>
    </reaction>
    <physiologicalReaction direction="left-to-right" evidence="11">
        <dbReference type="Rhea" id="RHEA:42205"/>
    </physiologicalReaction>
</comment>
<dbReference type="InterPro" id="IPR020904">
    <property type="entry name" value="Sc_DH/Rdtase_CS"/>
</dbReference>
<dbReference type="InterPro" id="IPR036291">
    <property type="entry name" value="NAD(P)-bd_dom_sf"/>
</dbReference>
<evidence type="ECO:0000313" key="13">
    <source>
        <dbReference type="EMBL" id="CEK85846.1"/>
    </source>
</evidence>
<evidence type="ECO:0000256" key="12">
    <source>
        <dbReference type="SAM" id="Phobius"/>
    </source>
</evidence>
<dbReference type="GO" id="GO:0070523">
    <property type="term" value="F:11-beta-hydroxysteroid dehydrogenase (NAD+) activity"/>
    <property type="evidence" value="ECO:0007669"/>
    <property type="project" value="TreeGrafter"/>
</dbReference>
<reference evidence="13" key="1">
    <citation type="submission" date="2014-12" db="EMBL/GenBank/DDBJ databases">
        <title>Insight into the proteome of Arion vulgaris.</title>
        <authorList>
            <person name="Aradska J."/>
            <person name="Bulat T."/>
            <person name="Smidak R."/>
            <person name="Sarate P."/>
            <person name="Gangsoo J."/>
            <person name="Sialana F."/>
            <person name="Bilban M."/>
            <person name="Lubec G."/>
        </authorList>
    </citation>
    <scope>NUCLEOTIDE SEQUENCE</scope>
    <source>
        <tissue evidence="13">Skin</tissue>
    </source>
</reference>
<sequence length="384" mass="42657">MELCAAVTGCYMALVLLAVFPRRVVKLSWRILQDILILVVCSFILPWLCCEIVACVVLTFIAIVMYNDLPSPWIGVNARAVVITGCDHGFGHDTALHLDKLGFHVFAGCLYMGAEGERKLVTSSSDRLQTFPMDVTNVQQVQEAAQFVTDRLQGKVLHGLINNAGILMTGSVETMAHSDIHKIIEVNCMGVINVHRAFMPLLRQPRRGLARQITVASNIGLAPSSLLGIYGASKAAVALLNETWRYELKPLGISVSTIIPSGFRTGILVYDREAVGNRWWQQATKEVQDYYGKACFVPTNKKKNYKDYLQPDFSSIINCITDALMSTHPKATYYKGLMARSLPFLYLHLPSCMWDLIMPHISSFYDFPVQALINDNTSASSKTS</sequence>
<keyword evidence="4" id="KW-0753">Steroid metabolism</keyword>
<evidence type="ECO:0000256" key="9">
    <source>
        <dbReference type="ARBA" id="ARBA00047817"/>
    </source>
</evidence>
<organism evidence="13">
    <name type="scientific">Arion vulgaris</name>
    <dbReference type="NCBI Taxonomy" id="1028688"/>
    <lineage>
        <taxon>Eukaryota</taxon>
        <taxon>Metazoa</taxon>
        <taxon>Spiralia</taxon>
        <taxon>Lophotrochozoa</taxon>
        <taxon>Mollusca</taxon>
        <taxon>Gastropoda</taxon>
        <taxon>Heterobranchia</taxon>
        <taxon>Euthyneura</taxon>
        <taxon>Panpulmonata</taxon>
        <taxon>Eupulmonata</taxon>
        <taxon>Stylommatophora</taxon>
        <taxon>Helicina</taxon>
        <taxon>Arionoidea</taxon>
        <taxon>Arionidae</taxon>
        <taxon>Arion</taxon>
    </lineage>
</organism>